<sequence length="281" mass="33897">MFKRETSELSDGINKVKKFMLESNSIDIVTFEGCPTKSNRVTALFDKFICDSIKNENNLEEYFKENFLENSQYHEEILRKVDIINKSDLRWFVLVHDEDLISVLFRIESPSKFHKVNTFRDPESFANWFYYSFSEIRERISRYEEKNLPIFDKRMRKSKKPWPGNVDGILFFDNSPKYIIEFQTTKRYPVIEHDNNDWMKATTRRKGDAKRWQSIKNVSETLKLPILVAVWSPNEDNFKLRKINSFRMNNGLPEKIIWEEDYLYDDVKNKNFDRLIFFLNR</sequence>
<accession>A0A837ADP5</accession>
<evidence type="ECO:0000313" key="2">
    <source>
        <dbReference type="Proteomes" id="UP000026921"/>
    </source>
</evidence>
<organism evidence="1 2">
    <name type="scientific">Apilactobacillus kunkeei EFB6</name>
    <dbReference type="NCBI Taxonomy" id="1419324"/>
    <lineage>
        <taxon>Bacteria</taxon>
        <taxon>Bacillati</taxon>
        <taxon>Bacillota</taxon>
        <taxon>Bacilli</taxon>
        <taxon>Lactobacillales</taxon>
        <taxon>Lactobacillaceae</taxon>
        <taxon>Apilactobacillus</taxon>
    </lineage>
</organism>
<reference evidence="1 2" key="1">
    <citation type="journal article" date="2015" name="Stand. Genomic Sci.">
        <title>High quality draft genome of Lactobacillus kunkeei EFB6, isolated from a German European foulbrood outbreak of honeybees.</title>
        <authorList>
            <person name="Djukic M."/>
            <person name="Poehlein A."/>
            <person name="Strauss J."/>
            <person name="Tann F.J."/>
            <person name="Leimbach A."/>
            <person name="Hoppert M."/>
            <person name="Daniel R."/>
        </authorList>
    </citation>
    <scope>NUCLEOTIDE SEQUENCE [LARGE SCALE GENOMIC DNA]</scope>
    <source>
        <strain evidence="1 2">EFB6</strain>
    </source>
</reference>
<comment type="caution">
    <text evidence="1">The sequence shown here is derived from an EMBL/GenBank/DDBJ whole genome shotgun (WGS) entry which is preliminary data.</text>
</comment>
<dbReference type="Proteomes" id="UP000026921">
    <property type="component" value="Unassembled WGS sequence"/>
</dbReference>
<dbReference type="EMBL" id="AZBY01000013">
    <property type="protein sequence ID" value="KDB00837.1"/>
    <property type="molecule type" value="Genomic_DNA"/>
</dbReference>
<dbReference type="RefSeq" id="WP_034534625.1">
    <property type="nucleotide sequence ID" value="NZ_AZBY01000013.1"/>
</dbReference>
<gene>
    <name evidence="1" type="ORF">LAKU_13c00330</name>
</gene>
<proteinExistence type="predicted"/>
<dbReference type="AlphaFoldDB" id="A0A837ADP5"/>
<protein>
    <submittedName>
        <fullName evidence="1">Uncharacterized protein</fullName>
    </submittedName>
</protein>
<name>A0A837ADP5_9LACO</name>
<evidence type="ECO:0000313" key="1">
    <source>
        <dbReference type="EMBL" id="KDB00837.1"/>
    </source>
</evidence>